<keyword evidence="2" id="KW-0813">Transport</keyword>
<dbReference type="AlphaFoldDB" id="A0A1B4V5C1"/>
<dbReference type="InterPro" id="IPR008218">
    <property type="entry name" value="ATPase_V1-cplx_f_g_su"/>
</dbReference>
<comment type="similarity">
    <text evidence="1">Belongs to the V-ATPase F subunit family.</text>
</comment>
<evidence type="ECO:0000256" key="3">
    <source>
        <dbReference type="ARBA" id="ARBA00023065"/>
    </source>
</evidence>
<dbReference type="GO" id="GO:0046961">
    <property type="term" value="F:proton-transporting ATPase activity, rotational mechanism"/>
    <property type="evidence" value="ECO:0007669"/>
    <property type="project" value="InterPro"/>
</dbReference>
<dbReference type="SUPFAM" id="SSF159468">
    <property type="entry name" value="AtpF-like"/>
    <property type="match status" value="1"/>
</dbReference>
<dbReference type="RefSeq" id="WP_096461204.1">
    <property type="nucleotide sequence ID" value="NZ_AP014936.1"/>
</dbReference>
<keyword evidence="3" id="KW-0406">Ion transport</keyword>
<sequence>MADAAPPPATRLLALGSSALMEGFSLIGAETYPEATGDTVERVLGDLLKRQEKALVFLEHHLARDPGPWLRRVREEGGRIVVAEIPPLHAPEAYRPGVEDVVRAILGPQALEPRT</sequence>
<dbReference type="OrthoDB" id="8563782at2"/>
<evidence type="ECO:0000256" key="2">
    <source>
        <dbReference type="ARBA" id="ARBA00022448"/>
    </source>
</evidence>
<organism evidence="4 5">
    <name type="scientific">Sulfurifustis variabilis</name>
    <dbReference type="NCBI Taxonomy" id="1675686"/>
    <lineage>
        <taxon>Bacteria</taxon>
        <taxon>Pseudomonadati</taxon>
        <taxon>Pseudomonadota</taxon>
        <taxon>Gammaproteobacteria</taxon>
        <taxon>Acidiferrobacterales</taxon>
        <taxon>Acidiferrobacteraceae</taxon>
        <taxon>Sulfurifustis</taxon>
    </lineage>
</organism>
<evidence type="ECO:0000256" key="1">
    <source>
        <dbReference type="ARBA" id="ARBA00010148"/>
    </source>
</evidence>
<name>A0A1B4V5C1_9GAMM</name>
<evidence type="ECO:0000313" key="5">
    <source>
        <dbReference type="Proteomes" id="UP000218899"/>
    </source>
</evidence>
<gene>
    <name evidence="4" type="ORF">SVA_2170</name>
</gene>
<evidence type="ECO:0000313" key="4">
    <source>
        <dbReference type="EMBL" id="BAU48720.1"/>
    </source>
</evidence>
<proteinExistence type="inferred from homology"/>
<accession>A0A1B4V5C1</accession>
<dbReference type="KEGG" id="sva:SVA_2170"/>
<dbReference type="Gene3D" id="3.40.50.10580">
    <property type="entry name" value="ATPase, V1 complex, subunit F"/>
    <property type="match status" value="1"/>
</dbReference>
<reference evidence="4 5" key="1">
    <citation type="submission" date="2015-08" db="EMBL/GenBank/DDBJ databases">
        <title>Complete genome sequence of Sulfurifustis variabilis.</title>
        <authorList>
            <person name="Miura A."/>
            <person name="Kojima H."/>
            <person name="Fukui M."/>
        </authorList>
    </citation>
    <scope>NUCLEOTIDE SEQUENCE [LARGE SCALE GENOMIC DNA]</scope>
    <source>
        <strain evidence="5">skN76</strain>
    </source>
</reference>
<dbReference type="Proteomes" id="UP000218899">
    <property type="component" value="Chromosome"/>
</dbReference>
<protein>
    <submittedName>
        <fullName evidence="4">ATPase</fullName>
    </submittedName>
</protein>
<dbReference type="EMBL" id="AP014936">
    <property type="protein sequence ID" value="BAU48720.1"/>
    <property type="molecule type" value="Genomic_DNA"/>
</dbReference>
<dbReference type="Pfam" id="PF01990">
    <property type="entry name" value="ATP-synt_F"/>
    <property type="match status" value="1"/>
</dbReference>
<keyword evidence="5" id="KW-1185">Reference proteome</keyword>
<dbReference type="InterPro" id="IPR036906">
    <property type="entry name" value="ATPase_V1_fsu_sf"/>
</dbReference>